<reference evidence="2" key="1">
    <citation type="submission" date="2020-06" db="EMBL/GenBank/DDBJ databases">
        <authorList>
            <consortium name="Plant Systems Biology data submission"/>
        </authorList>
    </citation>
    <scope>NUCLEOTIDE SEQUENCE</scope>
    <source>
        <strain evidence="2">D6</strain>
    </source>
</reference>
<dbReference type="Proteomes" id="UP001153069">
    <property type="component" value="Unassembled WGS sequence"/>
</dbReference>
<feature type="compositionally biased region" description="Polar residues" evidence="1">
    <location>
        <begin position="94"/>
        <end position="105"/>
    </location>
</feature>
<proteinExistence type="predicted"/>
<name>A0A9N8HBD3_9STRA</name>
<feature type="region of interest" description="Disordered" evidence="1">
    <location>
        <begin position="249"/>
        <end position="290"/>
    </location>
</feature>
<gene>
    <name evidence="2" type="ORF">SEMRO_272_G104950.1</name>
</gene>
<evidence type="ECO:0000256" key="1">
    <source>
        <dbReference type="SAM" id="MobiDB-lite"/>
    </source>
</evidence>
<accession>A0A9N8HBD3</accession>
<comment type="caution">
    <text evidence="2">The sequence shown here is derived from an EMBL/GenBank/DDBJ whole genome shotgun (WGS) entry which is preliminary data.</text>
</comment>
<keyword evidence="3" id="KW-1185">Reference proteome</keyword>
<dbReference type="EMBL" id="CAICTM010000271">
    <property type="protein sequence ID" value="CAB9506607.1"/>
    <property type="molecule type" value="Genomic_DNA"/>
</dbReference>
<feature type="compositionally biased region" description="Polar residues" evidence="1">
    <location>
        <begin position="259"/>
        <end position="268"/>
    </location>
</feature>
<protein>
    <submittedName>
        <fullName evidence="2">Uncharacterized protein</fullName>
    </submittedName>
</protein>
<feature type="region of interest" description="Disordered" evidence="1">
    <location>
        <begin position="1"/>
        <end position="105"/>
    </location>
</feature>
<feature type="compositionally biased region" description="Acidic residues" evidence="1">
    <location>
        <begin position="278"/>
        <end position="290"/>
    </location>
</feature>
<dbReference type="AlphaFoldDB" id="A0A9N8HBD3"/>
<feature type="compositionally biased region" description="Polar residues" evidence="1">
    <location>
        <begin position="48"/>
        <end position="67"/>
    </location>
</feature>
<dbReference type="OrthoDB" id="49472at2759"/>
<organism evidence="2 3">
    <name type="scientific">Seminavis robusta</name>
    <dbReference type="NCBI Taxonomy" id="568900"/>
    <lineage>
        <taxon>Eukaryota</taxon>
        <taxon>Sar</taxon>
        <taxon>Stramenopiles</taxon>
        <taxon>Ochrophyta</taxon>
        <taxon>Bacillariophyta</taxon>
        <taxon>Bacillariophyceae</taxon>
        <taxon>Bacillariophycidae</taxon>
        <taxon>Naviculales</taxon>
        <taxon>Naviculaceae</taxon>
        <taxon>Seminavis</taxon>
    </lineage>
</organism>
<sequence length="290" mass="31693">MSAAEDTTPEVAPEATTTTTTSEERNTYGYTHLDDLDLPPYRIHATNRKSASNLQIPPGTGTQSQPKRFSLDSSKARSRSRSPSWRSASKDRSTMTTQDGNSSLSSLEEFVDPDILYDKLGFVELEAKSKGDYHQNSHSYTFGGDSSSGLNNRPNNLTPVSERMSEDTLEDVHAFSDLSANTNTRPSSSVGTGGSTVCGEVSSHVLEPLDEGDEDDLESDNDIGVVEKIEIETEQTQVILTNLENISLQDHDEDDERLIQQSNSNSNAGVPPASVPEENQEEEEEEEEAS</sequence>
<evidence type="ECO:0000313" key="2">
    <source>
        <dbReference type="EMBL" id="CAB9506607.1"/>
    </source>
</evidence>
<evidence type="ECO:0000313" key="3">
    <source>
        <dbReference type="Proteomes" id="UP001153069"/>
    </source>
</evidence>
<feature type="compositionally biased region" description="Low complexity" evidence="1">
    <location>
        <begin position="1"/>
        <end position="21"/>
    </location>
</feature>